<comment type="caution">
    <text evidence="1">The sequence shown here is derived from an EMBL/GenBank/DDBJ whole genome shotgun (WGS) entry which is preliminary data.</text>
</comment>
<keyword evidence="1" id="KW-0378">Hydrolase</keyword>
<evidence type="ECO:0000313" key="2">
    <source>
        <dbReference type="Proteomes" id="UP000589620"/>
    </source>
</evidence>
<dbReference type="InterPro" id="IPR036365">
    <property type="entry name" value="PGBD-like_sf"/>
</dbReference>
<dbReference type="InterPro" id="IPR036366">
    <property type="entry name" value="PGBDSf"/>
</dbReference>
<name>A0A852T5S2_9MICO</name>
<dbReference type="RefSeq" id="WP_179457924.1">
    <property type="nucleotide sequence ID" value="NZ_BAAAPX010000001.1"/>
</dbReference>
<protein>
    <submittedName>
        <fullName evidence="1">Peptidoglycan hydrolase-like protein with peptidoglycan-binding domain</fullName>
    </submittedName>
</protein>
<reference evidence="1 2" key="1">
    <citation type="submission" date="2020-07" db="EMBL/GenBank/DDBJ databases">
        <title>Sequencing the genomes of 1000 actinobacteria strains.</title>
        <authorList>
            <person name="Klenk H.-P."/>
        </authorList>
    </citation>
    <scope>NUCLEOTIDE SEQUENCE [LARGE SCALE GENOMIC DNA]</scope>
    <source>
        <strain evidence="1 2">DSM 23871</strain>
    </source>
</reference>
<proteinExistence type="predicted"/>
<dbReference type="Gene3D" id="1.10.101.10">
    <property type="entry name" value="PGBD-like superfamily/PGBD"/>
    <property type="match status" value="1"/>
</dbReference>
<dbReference type="GO" id="GO:0016787">
    <property type="term" value="F:hydrolase activity"/>
    <property type="evidence" value="ECO:0007669"/>
    <property type="project" value="UniProtKB-KW"/>
</dbReference>
<dbReference type="EMBL" id="JACCBJ010000001">
    <property type="protein sequence ID" value="NYD76202.1"/>
    <property type="molecule type" value="Genomic_DNA"/>
</dbReference>
<accession>A0A852T5S2</accession>
<keyword evidence="2" id="KW-1185">Reference proteome</keyword>
<dbReference type="AlphaFoldDB" id="A0A852T5S2"/>
<organism evidence="1 2">
    <name type="scientific">Leifsonia soli</name>
    <dbReference type="NCBI Taxonomy" id="582665"/>
    <lineage>
        <taxon>Bacteria</taxon>
        <taxon>Bacillati</taxon>
        <taxon>Actinomycetota</taxon>
        <taxon>Actinomycetes</taxon>
        <taxon>Micrococcales</taxon>
        <taxon>Microbacteriaceae</taxon>
        <taxon>Leifsonia</taxon>
    </lineage>
</organism>
<evidence type="ECO:0000313" key="1">
    <source>
        <dbReference type="EMBL" id="NYD76202.1"/>
    </source>
</evidence>
<gene>
    <name evidence="1" type="ORF">BJ963_003721</name>
</gene>
<dbReference type="SUPFAM" id="SSF47090">
    <property type="entry name" value="PGBD-like"/>
    <property type="match status" value="1"/>
</dbReference>
<dbReference type="Proteomes" id="UP000589620">
    <property type="component" value="Unassembled WGS sequence"/>
</dbReference>
<sequence>MLLSGTAPLAIDGRRLIASATGAPLWRSLASGDRGDDVLAVQSELTRLGYPTEQDGVMGRATFRALAALRSDLRLPAAADPILDLSDVVWLPQAEVAVDQCAGVLGTNVGSGDELIRLPVRAVSARLSTVPVPRVPGPRSITVGSVTVPVGDDGAVTGEASLDGLSSLPEFAAAAQKGGAASVPASWALSTPVTVQVVPPVALWDMKDGAACIQPARGRPVLVRVLGSDLGQSFVSVGEGDELGDVVVSPPKARTCR</sequence>